<keyword evidence="2" id="KW-1185">Reference proteome</keyword>
<dbReference type="AlphaFoldDB" id="A0A1G8JNL2"/>
<evidence type="ECO:0000313" key="2">
    <source>
        <dbReference type="Proteomes" id="UP000198894"/>
    </source>
</evidence>
<dbReference type="RefSeq" id="WP_167366313.1">
    <property type="nucleotide sequence ID" value="NZ_FNEE01000001.1"/>
</dbReference>
<dbReference type="EMBL" id="FNEE01000001">
    <property type="protein sequence ID" value="SDI32879.1"/>
    <property type="molecule type" value="Genomic_DNA"/>
</dbReference>
<dbReference type="Proteomes" id="UP000198894">
    <property type="component" value="Unassembled WGS sequence"/>
</dbReference>
<protein>
    <submittedName>
        <fullName evidence="1">Uncharacterized protein</fullName>
    </submittedName>
</protein>
<evidence type="ECO:0000313" key="1">
    <source>
        <dbReference type="EMBL" id="SDI32879.1"/>
    </source>
</evidence>
<name>A0A1G8JNL2_9HYPH</name>
<organism evidence="1 2">
    <name type="scientific">Mesorhizobium muleiense</name>
    <dbReference type="NCBI Taxonomy" id="1004279"/>
    <lineage>
        <taxon>Bacteria</taxon>
        <taxon>Pseudomonadati</taxon>
        <taxon>Pseudomonadota</taxon>
        <taxon>Alphaproteobacteria</taxon>
        <taxon>Hyphomicrobiales</taxon>
        <taxon>Phyllobacteriaceae</taxon>
        <taxon>Mesorhizobium</taxon>
    </lineage>
</organism>
<gene>
    <name evidence="1" type="ORF">SAMN05428953_101767</name>
</gene>
<proteinExistence type="predicted"/>
<reference evidence="2" key="1">
    <citation type="submission" date="2016-10" db="EMBL/GenBank/DDBJ databases">
        <authorList>
            <person name="Varghese N."/>
            <person name="Submissions S."/>
        </authorList>
    </citation>
    <scope>NUCLEOTIDE SEQUENCE [LARGE SCALE GENOMIC DNA]</scope>
    <source>
        <strain evidence="2">CGMCC 1.11022</strain>
    </source>
</reference>
<accession>A0A1G8JNL2</accession>
<sequence>MIAEFDVLVANRVGLSMRGAAQAVFVPRRWRVLKRVAAEWIHCDAL</sequence>